<keyword evidence="2" id="KW-1133">Transmembrane helix</keyword>
<protein>
    <submittedName>
        <fullName evidence="3">Uncharacterized protein</fullName>
    </submittedName>
</protein>
<keyword evidence="2" id="KW-0472">Membrane</keyword>
<keyword evidence="4" id="KW-1185">Reference proteome</keyword>
<feature type="region of interest" description="Disordered" evidence="1">
    <location>
        <begin position="156"/>
        <end position="193"/>
    </location>
</feature>
<sequence>MVLNSQSFLIRVILPVFCSYYLFSVGVVCNAGWGGGGRGHGHNNHRGGGGGHNRGGGGGWGQNFRPQQQYFGGQGVYGGWSNPYFANNYPGGLGGSPPVIIIPPQQHPAVITSTTPAPKITSTMSPLTTEKAAPTIIHIHHNYPPNTNPDVLVDSAGPIGSGPWKQADAQTVEAPNKKPQEEQSGIKKEDEEFTDFDLSLIDARLSFR</sequence>
<accession>A0A226CZQ8</accession>
<evidence type="ECO:0000313" key="4">
    <source>
        <dbReference type="Proteomes" id="UP000198287"/>
    </source>
</evidence>
<evidence type="ECO:0000313" key="3">
    <source>
        <dbReference type="EMBL" id="OXA37967.1"/>
    </source>
</evidence>
<evidence type="ECO:0000256" key="2">
    <source>
        <dbReference type="SAM" id="Phobius"/>
    </source>
</evidence>
<feature type="region of interest" description="Disordered" evidence="1">
    <location>
        <begin position="44"/>
        <end position="65"/>
    </location>
</feature>
<name>A0A226CZQ8_FOLCA</name>
<reference evidence="3 4" key="1">
    <citation type="submission" date="2015-12" db="EMBL/GenBank/DDBJ databases">
        <title>The genome of Folsomia candida.</title>
        <authorList>
            <person name="Faddeeva A."/>
            <person name="Derks M.F."/>
            <person name="Anvar Y."/>
            <person name="Smit S."/>
            <person name="Van Straalen N."/>
            <person name="Roelofs D."/>
        </authorList>
    </citation>
    <scope>NUCLEOTIDE SEQUENCE [LARGE SCALE GENOMIC DNA]</scope>
    <source>
        <strain evidence="3 4">VU population</strain>
        <tissue evidence="3">Whole body</tissue>
    </source>
</reference>
<keyword evidence="2" id="KW-0812">Transmembrane</keyword>
<evidence type="ECO:0000256" key="1">
    <source>
        <dbReference type="SAM" id="MobiDB-lite"/>
    </source>
</evidence>
<feature type="compositionally biased region" description="Gly residues" evidence="1">
    <location>
        <begin position="46"/>
        <end position="61"/>
    </location>
</feature>
<proteinExistence type="predicted"/>
<dbReference type="AlphaFoldDB" id="A0A226CZQ8"/>
<gene>
    <name evidence="3" type="ORF">Fcan01_27266</name>
</gene>
<feature type="transmembrane region" description="Helical" evidence="2">
    <location>
        <begin position="12"/>
        <end position="33"/>
    </location>
</feature>
<organism evidence="3 4">
    <name type="scientific">Folsomia candida</name>
    <name type="common">Springtail</name>
    <dbReference type="NCBI Taxonomy" id="158441"/>
    <lineage>
        <taxon>Eukaryota</taxon>
        <taxon>Metazoa</taxon>
        <taxon>Ecdysozoa</taxon>
        <taxon>Arthropoda</taxon>
        <taxon>Hexapoda</taxon>
        <taxon>Collembola</taxon>
        <taxon>Entomobryomorpha</taxon>
        <taxon>Isotomoidea</taxon>
        <taxon>Isotomidae</taxon>
        <taxon>Proisotominae</taxon>
        <taxon>Folsomia</taxon>
    </lineage>
</organism>
<feature type="compositionally biased region" description="Basic and acidic residues" evidence="1">
    <location>
        <begin position="175"/>
        <end position="190"/>
    </location>
</feature>
<dbReference type="EMBL" id="LNIX01000050">
    <property type="protein sequence ID" value="OXA37967.1"/>
    <property type="molecule type" value="Genomic_DNA"/>
</dbReference>
<comment type="caution">
    <text evidence="3">The sequence shown here is derived from an EMBL/GenBank/DDBJ whole genome shotgun (WGS) entry which is preliminary data.</text>
</comment>
<dbReference type="Proteomes" id="UP000198287">
    <property type="component" value="Unassembled WGS sequence"/>
</dbReference>